<evidence type="ECO:0000313" key="3">
    <source>
        <dbReference type="Proteomes" id="UP000054538"/>
    </source>
</evidence>
<dbReference type="HOGENOM" id="CLU_041306_0_0_1"/>
<dbReference type="AlphaFoldDB" id="A0A0D0DAN2"/>
<sequence>MRAICGKVNNLWKHTSECSNTTESVQQWAKAEIRSREFVAANKENTRLGLPMHTVPLSSPALKSSSSHQLSRTPSMVIQSLPPPESVVPPQIRISPLIIEQPLTPAPVLLEPAVMQTQSEVFYGETQPVAPWPNSYQAEFAADLCRLMLVCNVAWWAVDQPYWRRFFEKWMPSALLPGSKLLSGRILDEEAAKVVEGMKSKVKDRFATGQCNGWKNIVKSSIVASTINVEHVPYLLNTFDISGKPKTAENLLEIVSSEIKYSMDVLRVKIVAWLSDAGGDSAKMRRLLVCKMPHIIVIDCWSHQVNLIVGDIFKIKGIFAKIIDDALEVVKWFNNASSFQSSLDGHHTIFVFAGCLS</sequence>
<accession>A0A0D0DAN2</accession>
<proteinExistence type="predicted"/>
<dbReference type="SUPFAM" id="SSF53098">
    <property type="entry name" value="Ribonuclease H-like"/>
    <property type="match status" value="1"/>
</dbReference>
<dbReference type="EMBL" id="KN829009">
    <property type="protein sequence ID" value="KIK74275.1"/>
    <property type="molecule type" value="Genomic_DNA"/>
</dbReference>
<feature type="domain" description="DUF659" evidence="1">
    <location>
        <begin position="177"/>
        <end position="326"/>
    </location>
</feature>
<dbReference type="InterPro" id="IPR007021">
    <property type="entry name" value="DUF659"/>
</dbReference>
<evidence type="ECO:0000313" key="2">
    <source>
        <dbReference type="EMBL" id="KIK74275.1"/>
    </source>
</evidence>
<evidence type="ECO:0000259" key="1">
    <source>
        <dbReference type="Pfam" id="PF04937"/>
    </source>
</evidence>
<dbReference type="InterPro" id="IPR012337">
    <property type="entry name" value="RNaseH-like_sf"/>
</dbReference>
<name>A0A0D0DAN2_9AGAM</name>
<dbReference type="STRING" id="930991.A0A0D0DAN2"/>
<protein>
    <recommendedName>
        <fullName evidence="1">DUF659 domain-containing protein</fullName>
    </recommendedName>
</protein>
<reference evidence="3" key="2">
    <citation type="submission" date="2015-01" db="EMBL/GenBank/DDBJ databases">
        <title>Evolutionary Origins and Diversification of the Mycorrhizal Mutualists.</title>
        <authorList>
            <consortium name="DOE Joint Genome Institute"/>
            <consortium name="Mycorrhizal Genomics Consortium"/>
            <person name="Kohler A."/>
            <person name="Kuo A."/>
            <person name="Nagy L.G."/>
            <person name="Floudas D."/>
            <person name="Copeland A."/>
            <person name="Barry K.W."/>
            <person name="Cichocki N."/>
            <person name="Veneault-Fourrey C."/>
            <person name="LaButti K."/>
            <person name="Lindquist E.A."/>
            <person name="Lipzen A."/>
            <person name="Lundell T."/>
            <person name="Morin E."/>
            <person name="Murat C."/>
            <person name="Riley R."/>
            <person name="Ohm R."/>
            <person name="Sun H."/>
            <person name="Tunlid A."/>
            <person name="Henrissat B."/>
            <person name="Grigoriev I.V."/>
            <person name="Hibbett D.S."/>
            <person name="Martin F."/>
        </authorList>
    </citation>
    <scope>NUCLEOTIDE SEQUENCE [LARGE SCALE GENOMIC DNA]</scope>
    <source>
        <strain evidence="3">Ve08.2h10</strain>
    </source>
</reference>
<dbReference type="Pfam" id="PF04937">
    <property type="entry name" value="DUF659"/>
    <property type="match status" value="1"/>
</dbReference>
<organism evidence="2 3">
    <name type="scientific">Paxillus rubicundulus Ve08.2h10</name>
    <dbReference type="NCBI Taxonomy" id="930991"/>
    <lineage>
        <taxon>Eukaryota</taxon>
        <taxon>Fungi</taxon>
        <taxon>Dikarya</taxon>
        <taxon>Basidiomycota</taxon>
        <taxon>Agaricomycotina</taxon>
        <taxon>Agaricomycetes</taxon>
        <taxon>Agaricomycetidae</taxon>
        <taxon>Boletales</taxon>
        <taxon>Paxilineae</taxon>
        <taxon>Paxillaceae</taxon>
        <taxon>Paxillus</taxon>
    </lineage>
</organism>
<dbReference type="Proteomes" id="UP000054538">
    <property type="component" value="Unassembled WGS sequence"/>
</dbReference>
<keyword evidence="3" id="KW-1185">Reference proteome</keyword>
<dbReference type="InParanoid" id="A0A0D0DAN2"/>
<reference evidence="2 3" key="1">
    <citation type="submission" date="2014-04" db="EMBL/GenBank/DDBJ databases">
        <authorList>
            <consortium name="DOE Joint Genome Institute"/>
            <person name="Kuo A."/>
            <person name="Kohler A."/>
            <person name="Jargeat P."/>
            <person name="Nagy L.G."/>
            <person name="Floudas D."/>
            <person name="Copeland A."/>
            <person name="Barry K.W."/>
            <person name="Cichocki N."/>
            <person name="Veneault-Fourrey C."/>
            <person name="LaButti K."/>
            <person name="Lindquist E.A."/>
            <person name="Lipzen A."/>
            <person name="Lundell T."/>
            <person name="Morin E."/>
            <person name="Murat C."/>
            <person name="Sun H."/>
            <person name="Tunlid A."/>
            <person name="Henrissat B."/>
            <person name="Grigoriev I.V."/>
            <person name="Hibbett D.S."/>
            <person name="Martin F."/>
            <person name="Nordberg H.P."/>
            <person name="Cantor M.N."/>
            <person name="Hua S.X."/>
        </authorList>
    </citation>
    <scope>NUCLEOTIDE SEQUENCE [LARGE SCALE GENOMIC DNA]</scope>
    <source>
        <strain evidence="2 3">Ve08.2h10</strain>
    </source>
</reference>
<dbReference type="OrthoDB" id="2652027at2759"/>
<gene>
    <name evidence="2" type="ORF">PAXRUDRAFT_836014</name>
</gene>